<keyword evidence="1" id="KW-0812">Transmembrane</keyword>
<reference evidence="2 3" key="1">
    <citation type="submission" date="2020-07" db="EMBL/GenBank/DDBJ databases">
        <title>Sequencing the genomes of 1000 actinobacteria strains.</title>
        <authorList>
            <person name="Klenk H.-P."/>
        </authorList>
    </citation>
    <scope>NUCLEOTIDE SEQUENCE [LARGE SCALE GENOMIC DNA]</scope>
    <source>
        <strain evidence="2 3">DSM 104001</strain>
    </source>
</reference>
<organism evidence="2 3">
    <name type="scientific">Petropleomorpha daqingensis</name>
    <dbReference type="NCBI Taxonomy" id="2026353"/>
    <lineage>
        <taxon>Bacteria</taxon>
        <taxon>Bacillati</taxon>
        <taxon>Actinomycetota</taxon>
        <taxon>Actinomycetes</taxon>
        <taxon>Geodermatophilales</taxon>
        <taxon>Geodermatophilaceae</taxon>
        <taxon>Petropleomorpha</taxon>
    </lineage>
</organism>
<evidence type="ECO:0008006" key="4">
    <source>
        <dbReference type="Google" id="ProtNLM"/>
    </source>
</evidence>
<keyword evidence="1" id="KW-1133">Transmembrane helix</keyword>
<dbReference type="EMBL" id="JACBZT010000001">
    <property type="protein sequence ID" value="NYJ03990.1"/>
    <property type="molecule type" value="Genomic_DNA"/>
</dbReference>
<dbReference type="RefSeq" id="WP_179714767.1">
    <property type="nucleotide sequence ID" value="NZ_JACBZT010000001.1"/>
</dbReference>
<feature type="transmembrane region" description="Helical" evidence="1">
    <location>
        <begin position="45"/>
        <end position="68"/>
    </location>
</feature>
<protein>
    <recommendedName>
        <fullName evidence="4">DUF4386 family protein</fullName>
    </recommendedName>
</protein>
<sequence length="215" mass="22027">MSRLSALSGLAGIVLLDVGWFWDPAAPFGSDAHIAAWYAAHGDGQWLAAAAVTLLAVPFLWVFATVVGRRLDAGGASRTLRLLAVGAGRAFALTVLVFGLLYAAIPLSRTLTVVGAPSGAVSRFWDGAVFGEFIVAATLSVVVLVAAVSVAGFRREGIPLGLGIAGIPLAVLVLGTFFLPMAGITLWFVAASVTLAVVRPRSLEPAVPAPVPATV</sequence>
<evidence type="ECO:0000313" key="3">
    <source>
        <dbReference type="Proteomes" id="UP000541969"/>
    </source>
</evidence>
<gene>
    <name evidence="2" type="ORF">GGQ55_000268</name>
</gene>
<name>A0A853C7J4_9ACTN</name>
<evidence type="ECO:0000313" key="2">
    <source>
        <dbReference type="EMBL" id="NYJ03990.1"/>
    </source>
</evidence>
<feature type="transmembrane region" description="Helical" evidence="1">
    <location>
        <begin position="133"/>
        <end position="153"/>
    </location>
</feature>
<dbReference type="Proteomes" id="UP000541969">
    <property type="component" value="Unassembled WGS sequence"/>
</dbReference>
<accession>A0A853C7J4</accession>
<feature type="transmembrane region" description="Helical" evidence="1">
    <location>
        <begin position="160"/>
        <end position="190"/>
    </location>
</feature>
<proteinExistence type="predicted"/>
<evidence type="ECO:0000256" key="1">
    <source>
        <dbReference type="SAM" id="Phobius"/>
    </source>
</evidence>
<comment type="caution">
    <text evidence="2">The sequence shown here is derived from an EMBL/GenBank/DDBJ whole genome shotgun (WGS) entry which is preliminary data.</text>
</comment>
<keyword evidence="1" id="KW-0472">Membrane</keyword>
<dbReference type="AlphaFoldDB" id="A0A853C7J4"/>
<feature type="transmembrane region" description="Helical" evidence="1">
    <location>
        <begin position="80"/>
        <end position="105"/>
    </location>
</feature>
<keyword evidence="3" id="KW-1185">Reference proteome</keyword>